<accession>A0A0L0CR77</accession>
<evidence type="ECO:0000256" key="3">
    <source>
        <dbReference type="SAM" id="SignalP"/>
    </source>
</evidence>
<organism evidence="4 5">
    <name type="scientific">Lucilia cuprina</name>
    <name type="common">Green bottle fly</name>
    <name type="synonym">Australian sheep blowfly</name>
    <dbReference type="NCBI Taxonomy" id="7375"/>
    <lineage>
        <taxon>Eukaryota</taxon>
        <taxon>Metazoa</taxon>
        <taxon>Ecdysozoa</taxon>
        <taxon>Arthropoda</taxon>
        <taxon>Hexapoda</taxon>
        <taxon>Insecta</taxon>
        <taxon>Pterygota</taxon>
        <taxon>Neoptera</taxon>
        <taxon>Endopterygota</taxon>
        <taxon>Diptera</taxon>
        <taxon>Brachycera</taxon>
        <taxon>Muscomorpha</taxon>
        <taxon>Oestroidea</taxon>
        <taxon>Calliphoridae</taxon>
        <taxon>Luciliinae</taxon>
        <taxon>Lucilia</taxon>
    </lineage>
</organism>
<dbReference type="GO" id="GO:0042302">
    <property type="term" value="F:structural constituent of cuticle"/>
    <property type="evidence" value="ECO:0007669"/>
    <property type="project" value="UniProtKB-UniRule"/>
</dbReference>
<protein>
    <submittedName>
        <fullName evidence="4">Uncharacterized protein</fullName>
    </submittedName>
</protein>
<dbReference type="InterPro" id="IPR000618">
    <property type="entry name" value="Insect_cuticle"/>
</dbReference>
<keyword evidence="3" id="KW-0732">Signal</keyword>
<evidence type="ECO:0000313" key="4">
    <source>
        <dbReference type="EMBL" id="KNC33934.1"/>
    </source>
</evidence>
<keyword evidence="1 2" id="KW-0193">Cuticle</keyword>
<proteinExistence type="predicted"/>
<evidence type="ECO:0000256" key="2">
    <source>
        <dbReference type="PROSITE-ProRule" id="PRU00497"/>
    </source>
</evidence>
<dbReference type="AlphaFoldDB" id="A0A0L0CR77"/>
<dbReference type="EMBL" id="JRES01000128">
    <property type="protein sequence ID" value="KNC33934.1"/>
    <property type="molecule type" value="Genomic_DNA"/>
</dbReference>
<comment type="caution">
    <text evidence="4">The sequence shown here is derived from an EMBL/GenBank/DDBJ whole genome shotgun (WGS) entry which is preliminary data.</text>
</comment>
<sequence>MKVLIFLISFALLQLHEVHMAAIETEDGETSLHFDFKTENGQQRVEDVKYDNKKLSSKSLDNADDAKLRPDEVTMKPVEFRGGYSFISADGYEYTVKYKANKNGFQPYVTAHKLKNPPAAATS</sequence>
<dbReference type="PROSITE" id="PS00233">
    <property type="entry name" value="CHIT_BIND_RR_1"/>
    <property type="match status" value="1"/>
</dbReference>
<dbReference type="Proteomes" id="UP000037069">
    <property type="component" value="Unassembled WGS sequence"/>
</dbReference>
<dbReference type="OMA" id="GFHTENG"/>
<reference evidence="4 5" key="1">
    <citation type="journal article" date="2015" name="Nat. Commun.">
        <title>Lucilia cuprina genome unlocks parasitic fly biology to underpin future interventions.</title>
        <authorList>
            <person name="Anstead C.A."/>
            <person name="Korhonen P.K."/>
            <person name="Young N.D."/>
            <person name="Hall R.S."/>
            <person name="Jex A.R."/>
            <person name="Murali S.C."/>
            <person name="Hughes D.S."/>
            <person name="Lee S.F."/>
            <person name="Perry T."/>
            <person name="Stroehlein A.J."/>
            <person name="Ansell B.R."/>
            <person name="Breugelmans B."/>
            <person name="Hofmann A."/>
            <person name="Qu J."/>
            <person name="Dugan S."/>
            <person name="Lee S.L."/>
            <person name="Chao H."/>
            <person name="Dinh H."/>
            <person name="Han Y."/>
            <person name="Doddapaneni H.V."/>
            <person name="Worley K.C."/>
            <person name="Muzny D.M."/>
            <person name="Ioannidis P."/>
            <person name="Waterhouse R.M."/>
            <person name="Zdobnov E.M."/>
            <person name="James P.J."/>
            <person name="Bagnall N.H."/>
            <person name="Kotze A.C."/>
            <person name="Gibbs R.A."/>
            <person name="Richards S."/>
            <person name="Batterham P."/>
            <person name="Gasser R.B."/>
        </authorList>
    </citation>
    <scope>NUCLEOTIDE SEQUENCE [LARGE SCALE GENOMIC DNA]</scope>
    <source>
        <strain evidence="4 5">LS</strain>
        <tissue evidence="4">Full body</tissue>
    </source>
</reference>
<dbReference type="InterPro" id="IPR031311">
    <property type="entry name" value="CHIT_BIND_RR_consensus"/>
</dbReference>
<evidence type="ECO:0000313" key="5">
    <source>
        <dbReference type="Proteomes" id="UP000037069"/>
    </source>
</evidence>
<feature type="chain" id="PRO_5005536820" evidence="3">
    <location>
        <begin position="21"/>
        <end position="123"/>
    </location>
</feature>
<dbReference type="PROSITE" id="PS51155">
    <property type="entry name" value="CHIT_BIND_RR_2"/>
    <property type="match status" value="1"/>
</dbReference>
<dbReference type="OrthoDB" id="8018239at2759"/>
<name>A0A0L0CR77_LUCCU</name>
<gene>
    <name evidence="4" type="ORF">FF38_03526</name>
</gene>
<evidence type="ECO:0000256" key="1">
    <source>
        <dbReference type="ARBA" id="ARBA00022460"/>
    </source>
</evidence>
<keyword evidence="5" id="KW-1185">Reference proteome</keyword>
<dbReference type="Pfam" id="PF00379">
    <property type="entry name" value="Chitin_bind_4"/>
    <property type="match status" value="1"/>
</dbReference>
<feature type="signal peptide" evidence="3">
    <location>
        <begin position="1"/>
        <end position="20"/>
    </location>
</feature>